<evidence type="ECO:0000313" key="1">
    <source>
        <dbReference type="EMBL" id="KAH3852057.1"/>
    </source>
</evidence>
<sequence length="61" mass="6998">MTAVWFTYVYDCHEHKQIILADDTSREMEAQTQTISLSTSTKFHACKQMPSEGDKETPLNC</sequence>
<reference evidence="1" key="1">
    <citation type="journal article" date="2019" name="bioRxiv">
        <title>The Genome of the Zebra Mussel, Dreissena polymorpha: A Resource for Invasive Species Research.</title>
        <authorList>
            <person name="McCartney M.A."/>
            <person name="Auch B."/>
            <person name="Kono T."/>
            <person name="Mallez S."/>
            <person name="Zhang Y."/>
            <person name="Obille A."/>
            <person name="Becker A."/>
            <person name="Abrahante J.E."/>
            <person name="Garbe J."/>
            <person name="Badalamenti J.P."/>
            <person name="Herman A."/>
            <person name="Mangelson H."/>
            <person name="Liachko I."/>
            <person name="Sullivan S."/>
            <person name="Sone E.D."/>
            <person name="Koren S."/>
            <person name="Silverstein K.A.T."/>
            <person name="Beckman K.B."/>
            <person name="Gohl D.M."/>
        </authorList>
    </citation>
    <scope>NUCLEOTIDE SEQUENCE</scope>
    <source>
        <strain evidence="1">Duluth1</strain>
        <tissue evidence="1">Whole animal</tissue>
    </source>
</reference>
<dbReference type="AlphaFoldDB" id="A0A9D4L7L9"/>
<accession>A0A9D4L7L9</accession>
<gene>
    <name evidence="1" type="ORF">DPMN_094552</name>
</gene>
<dbReference type="EMBL" id="JAIWYP010000003">
    <property type="protein sequence ID" value="KAH3852057.1"/>
    <property type="molecule type" value="Genomic_DNA"/>
</dbReference>
<organism evidence="1 2">
    <name type="scientific">Dreissena polymorpha</name>
    <name type="common">Zebra mussel</name>
    <name type="synonym">Mytilus polymorpha</name>
    <dbReference type="NCBI Taxonomy" id="45954"/>
    <lineage>
        <taxon>Eukaryota</taxon>
        <taxon>Metazoa</taxon>
        <taxon>Spiralia</taxon>
        <taxon>Lophotrochozoa</taxon>
        <taxon>Mollusca</taxon>
        <taxon>Bivalvia</taxon>
        <taxon>Autobranchia</taxon>
        <taxon>Heteroconchia</taxon>
        <taxon>Euheterodonta</taxon>
        <taxon>Imparidentia</taxon>
        <taxon>Neoheterodontei</taxon>
        <taxon>Myida</taxon>
        <taxon>Dreissenoidea</taxon>
        <taxon>Dreissenidae</taxon>
        <taxon>Dreissena</taxon>
    </lineage>
</organism>
<proteinExistence type="predicted"/>
<evidence type="ECO:0000313" key="2">
    <source>
        <dbReference type="Proteomes" id="UP000828390"/>
    </source>
</evidence>
<dbReference type="Proteomes" id="UP000828390">
    <property type="component" value="Unassembled WGS sequence"/>
</dbReference>
<keyword evidence="2" id="KW-1185">Reference proteome</keyword>
<protein>
    <submittedName>
        <fullName evidence="1">Uncharacterized protein</fullName>
    </submittedName>
</protein>
<name>A0A9D4L7L9_DREPO</name>
<comment type="caution">
    <text evidence="1">The sequence shown here is derived from an EMBL/GenBank/DDBJ whole genome shotgun (WGS) entry which is preliminary data.</text>
</comment>
<reference evidence="1" key="2">
    <citation type="submission" date="2020-11" db="EMBL/GenBank/DDBJ databases">
        <authorList>
            <person name="McCartney M.A."/>
            <person name="Auch B."/>
            <person name="Kono T."/>
            <person name="Mallez S."/>
            <person name="Becker A."/>
            <person name="Gohl D.M."/>
            <person name="Silverstein K.A.T."/>
            <person name="Koren S."/>
            <person name="Bechman K.B."/>
            <person name="Herman A."/>
            <person name="Abrahante J.E."/>
            <person name="Garbe J."/>
        </authorList>
    </citation>
    <scope>NUCLEOTIDE SEQUENCE</scope>
    <source>
        <strain evidence="1">Duluth1</strain>
        <tissue evidence="1">Whole animal</tissue>
    </source>
</reference>